<reference evidence="6" key="1">
    <citation type="submission" date="2011-06" db="EMBL/GenBank/DDBJ databases">
        <authorList>
            <consortium name="US DOE Joint Genome Institute (JGI-PGF)"/>
            <person name="Lucas S."/>
            <person name="Han J."/>
            <person name="Lapidus A."/>
            <person name="Cheng J.-F."/>
            <person name="Goodwin L."/>
            <person name="Pitluck S."/>
            <person name="Peters L."/>
            <person name="Land M.L."/>
            <person name="Hauser L."/>
            <person name="Vogl K."/>
            <person name="Liu Z."/>
            <person name="Overmann J."/>
            <person name="Frigaard N.-U."/>
            <person name="Bryant D.A."/>
            <person name="Woyke T.J."/>
        </authorList>
    </citation>
    <scope>NUCLEOTIDE SEQUENCE [LARGE SCALE GENOMIC DNA]</scope>
    <source>
        <strain evidence="6">970</strain>
    </source>
</reference>
<feature type="domain" description="Methyltransferase small" evidence="4">
    <location>
        <begin position="26"/>
        <end position="190"/>
    </location>
</feature>
<dbReference type="HOGENOM" id="CLU_018398_7_2_6"/>
<reference evidence="5 6" key="2">
    <citation type="submission" date="2011-11" db="EMBL/GenBank/DDBJ databases">
        <authorList>
            <consortium name="US DOE Joint Genome Institute"/>
            <person name="Lucas S."/>
            <person name="Han J."/>
            <person name="Lapidus A."/>
            <person name="Cheng J.-F."/>
            <person name="Goodwin L."/>
            <person name="Pitluck S."/>
            <person name="Peters L."/>
            <person name="Ovchinnikova G."/>
            <person name="Zhang X."/>
            <person name="Detter J.C."/>
            <person name="Han C."/>
            <person name="Tapia R."/>
            <person name="Land M."/>
            <person name="Hauser L."/>
            <person name="Kyrpides N."/>
            <person name="Ivanova N."/>
            <person name="Pagani I."/>
            <person name="Vogl K."/>
            <person name="Liu Z."/>
            <person name="Overmann J."/>
            <person name="Frigaard N.-U."/>
            <person name="Bryant D."/>
            <person name="Woyke T."/>
        </authorList>
    </citation>
    <scope>NUCLEOTIDE SEQUENCE [LARGE SCALE GENOMIC DNA]</scope>
    <source>
        <strain evidence="5 6">970</strain>
    </source>
</reference>
<dbReference type="GO" id="GO:0008757">
    <property type="term" value="F:S-adenosylmethionine-dependent methyltransferase activity"/>
    <property type="evidence" value="ECO:0007669"/>
    <property type="project" value="InterPro"/>
</dbReference>
<gene>
    <name evidence="5" type="ORF">Thi970DRAFT_00676</name>
</gene>
<proteinExistence type="predicted"/>
<dbReference type="EMBL" id="JH603168">
    <property type="protein sequence ID" value="EIC23027.1"/>
    <property type="molecule type" value="Genomic_DNA"/>
</dbReference>
<dbReference type="Gene3D" id="3.40.50.150">
    <property type="entry name" value="Vaccinia Virus protein VP39"/>
    <property type="match status" value="1"/>
</dbReference>
<dbReference type="PANTHER" id="PTHR47816">
    <property type="entry name" value="RIBOSOMAL RNA SMALL SUBUNIT METHYLTRANSFERASE C"/>
    <property type="match status" value="1"/>
</dbReference>
<dbReference type="Proteomes" id="UP000002964">
    <property type="component" value="Unassembled WGS sequence"/>
</dbReference>
<evidence type="ECO:0000256" key="1">
    <source>
        <dbReference type="ARBA" id="ARBA00022603"/>
    </source>
</evidence>
<dbReference type="InterPro" id="IPR007848">
    <property type="entry name" value="Small_mtfrase_dom"/>
</dbReference>
<dbReference type="eggNOG" id="COG2813">
    <property type="taxonomic scope" value="Bacteria"/>
</dbReference>
<evidence type="ECO:0000256" key="2">
    <source>
        <dbReference type="ARBA" id="ARBA00022679"/>
    </source>
</evidence>
<dbReference type="STRING" id="631362.Thi970DRAFT_00676"/>
<evidence type="ECO:0000313" key="6">
    <source>
        <dbReference type="Proteomes" id="UP000002964"/>
    </source>
</evidence>
<dbReference type="OrthoDB" id="29650at2"/>
<keyword evidence="6" id="KW-1185">Reference proteome</keyword>
<sequence length="196" mass="21839">MIDPSQLASLRRPISFQAELAGQPLHLQSTWGLFSPREIDAGTRLLLERIEVAPDADCLDLGCGYGPIGLTLARLAPQGRVLLVDKDFVAVEFARKNIALNGLDNAEVLLSNGFDQIEPKRRFDLIVSNIPAKVGKELLTLWLHDARARLNPGGMLYVVTINGLRQFIKRYLEDIFGNYDKLKQGSHYTVALACRR</sequence>
<dbReference type="InterPro" id="IPR046977">
    <property type="entry name" value="RsmC/RlmG"/>
</dbReference>
<keyword evidence="1 5" id="KW-0489">Methyltransferase</keyword>
<dbReference type="GO" id="GO:0032259">
    <property type="term" value="P:methylation"/>
    <property type="evidence" value="ECO:0007669"/>
    <property type="project" value="UniProtKB-KW"/>
</dbReference>
<dbReference type="CDD" id="cd02440">
    <property type="entry name" value="AdoMet_MTases"/>
    <property type="match status" value="1"/>
</dbReference>
<keyword evidence="2" id="KW-0808">Transferase</keyword>
<accession>H8YX51</accession>
<dbReference type="Pfam" id="PF05175">
    <property type="entry name" value="MTS"/>
    <property type="match status" value="1"/>
</dbReference>
<dbReference type="PANTHER" id="PTHR47816:SF4">
    <property type="entry name" value="RIBOSOMAL RNA SMALL SUBUNIT METHYLTRANSFERASE C"/>
    <property type="match status" value="1"/>
</dbReference>
<protein>
    <submittedName>
        <fullName evidence="5">16S RNA G1207 methylase RsmC</fullName>
    </submittedName>
</protein>
<name>H8YX51_9GAMM</name>
<evidence type="ECO:0000259" key="4">
    <source>
        <dbReference type="Pfam" id="PF05175"/>
    </source>
</evidence>
<dbReference type="InterPro" id="IPR029063">
    <property type="entry name" value="SAM-dependent_MTases_sf"/>
</dbReference>
<organism evidence="5 6">
    <name type="scientific">Thiorhodovibrio frisius</name>
    <dbReference type="NCBI Taxonomy" id="631362"/>
    <lineage>
        <taxon>Bacteria</taxon>
        <taxon>Pseudomonadati</taxon>
        <taxon>Pseudomonadota</taxon>
        <taxon>Gammaproteobacteria</taxon>
        <taxon>Chromatiales</taxon>
        <taxon>Chromatiaceae</taxon>
        <taxon>Thiorhodovibrio</taxon>
    </lineage>
</organism>
<evidence type="ECO:0000256" key="3">
    <source>
        <dbReference type="ARBA" id="ARBA00022691"/>
    </source>
</evidence>
<keyword evidence="3" id="KW-0949">S-adenosyl-L-methionine</keyword>
<dbReference type="RefSeq" id="WP_009147112.1">
    <property type="nucleotide sequence ID" value="NZ_CP121471.1"/>
</dbReference>
<dbReference type="AlphaFoldDB" id="H8YX51"/>
<evidence type="ECO:0000313" key="5">
    <source>
        <dbReference type="EMBL" id="EIC23027.1"/>
    </source>
</evidence>
<dbReference type="SUPFAM" id="SSF53335">
    <property type="entry name" value="S-adenosyl-L-methionine-dependent methyltransferases"/>
    <property type="match status" value="1"/>
</dbReference>